<evidence type="ECO:0000313" key="3">
    <source>
        <dbReference type="Proteomes" id="UP000050514"/>
    </source>
</evidence>
<gene>
    <name evidence="2" type="ORF">AC812_16325</name>
</gene>
<dbReference type="OrthoDB" id="5188566at2"/>
<dbReference type="EMBL" id="LGHJ01000026">
    <property type="protein sequence ID" value="KPL71503.1"/>
    <property type="molecule type" value="Genomic_DNA"/>
</dbReference>
<dbReference type="Proteomes" id="UP000050514">
    <property type="component" value="Unassembled WGS sequence"/>
</dbReference>
<dbReference type="InterPro" id="IPR036182">
    <property type="entry name" value="PCuAC_sf"/>
</dbReference>
<dbReference type="SUPFAM" id="SSF110087">
    <property type="entry name" value="DR1885-like metal-binding protein"/>
    <property type="match status" value="1"/>
</dbReference>
<dbReference type="PROSITE" id="PS51257">
    <property type="entry name" value="PROKAR_LIPOPROTEIN"/>
    <property type="match status" value="1"/>
</dbReference>
<keyword evidence="3" id="KW-1185">Reference proteome</keyword>
<evidence type="ECO:0008006" key="4">
    <source>
        <dbReference type="Google" id="ProtNLM"/>
    </source>
</evidence>
<reference evidence="2 3" key="1">
    <citation type="submission" date="2015-07" db="EMBL/GenBank/DDBJ databases">
        <title>Draft genome of Bellilinea caldifistulae DSM 17877.</title>
        <authorList>
            <person name="Hemp J."/>
            <person name="Ward L.M."/>
            <person name="Pace L.A."/>
            <person name="Fischer W.W."/>
        </authorList>
    </citation>
    <scope>NUCLEOTIDE SEQUENCE [LARGE SCALE GENOMIC DNA]</scope>
    <source>
        <strain evidence="2 3">GOMI-1</strain>
    </source>
</reference>
<proteinExistence type="predicted"/>
<evidence type="ECO:0000313" key="2">
    <source>
        <dbReference type="EMBL" id="KPL71503.1"/>
    </source>
</evidence>
<dbReference type="AlphaFoldDB" id="A0A0P6X8J1"/>
<comment type="caution">
    <text evidence="2">The sequence shown here is derived from an EMBL/GenBank/DDBJ whole genome shotgun (WGS) entry which is preliminary data.</text>
</comment>
<feature type="chain" id="PRO_5006132908" description="Copper chaperone PCu(A)C" evidence="1">
    <location>
        <begin position="25"/>
        <end position="151"/>
    </location>
</feature>
<sequence>MNRRIVAALAFLLLFLSGCTVFQAGDIKIIDAWVQAALLAYSDKMSEHAYHIPVGSDTPVYFQVINEGQVEDALIGGFSEICEEVEIIGFEGKEIRLLPGEKVVLSPKTGLSVRLRNLNQDVLPSQKINITLIFENQGQVELIVPVKLPQN</sequence>
<dbReference type="STRING" id="360411.AC812_16325"/>
<keyword evidence="1" id="KW-0732">Signal</keyword>
<feature type="signal peptide" evidence="1">
    <location>
        <begin position="1"/>
        <end position="24"/>
    </location>
</feature>
<accession>A0A0P6X8J1</accession>
<name>A0A0P6X8J1_9CHLR</name>
<dbReference type="Pfam" id="PF04314">
    <property type="entry name" value="PCuAC"/>
    <property type="match status" value="1"/>
</dbReference>
<organism evidence="2 3">
    <name type="scientific">Bellilinea caldifistulae</name>
    <dbReference type="NCBI Taxonomy" id="360411"/>
    <lineage>
        <taxon>Bacteria</taxon>
        <taxon>Bacillati</taxon>
        <taxon>Chloroflexota</taxon>
        <taxon>Anaerolineae</taxon>
        <taxon>Anaerolineales</taxon>
        <taxon>Anaerolineaceae</taxon>
        <taxon>Bellilinea</taxon>
    </lineage>
</organism>
<evidence type="ECO:0000256" key="1">
    <source>
        <dbReference type="SAM" id="SignalP"/>
    </source>
</evidence>
<dbReference type="InterPro" id="IPR007410">
    <property type="entry name" value="LpqE-like"/>
</dbReference>
<protein>
    <recommendedName>
        <fullName evidence="4">Copper chaperone PCu(A)C</fullName>
    </recommendedName>
</protein>
<dbReference type="Gene3D" id="2.60.40.1890">
    <property type="entry name" value="PCu(A)C copper chaperone"/>
    <property type="match status" value="1"/>
</dbReference>